<dbReference type="Pfam" id="PF00069">
    <property type="entry name" value="Pkinase"/>
    <property type="match status" value="1"/>
</dbReference>
<evidence type="ECO:0000256" key="2">
    <source>
        <dbReference type="ARBA" id="ARBA00022840"/>
    </source>
</evidence>
<feature type="domain" description="Protein kinase" evidence="4">
    <location>
        <begin position="95"/>
        <end position="309"/>
    </location>
</feature>
<dbReference type="PROSITE" id="PS00108">
    <property type="entry name" value="PROTEIN_KINASE_ST"/>
    <property type="match status" value="1"/>
</dbReference>
<keyword evidence="1 3" id="KW-0547">Nucleotide-binding</keyword>
<dbReference type="GO" id="GO:0005524">
    <property type="term" value="F:ATP binding"/>
    <property type="evidence" value="ECO:0007669"/>
    <property type="project" value="UniProtKB-UniRule"/>
</dbReference>
<keyword evidence="2 3" id="KW-0067">ATP-binding</keyword>
<dbReference type="InterPro" id="IPR008271">
    <property type="entry name" value="Ser/Thr_kinase_AS"/>
</dbReference>
<dbReference type="SUPFAM" id="SSF56112">
    <property type="entry name" value="Protein kinase-like (PK-like)"/>
    <property type="match status" value="1"/>
</dbReference>
<dbReference type="Proteomes" id="UP000179230">
    <property type="component" value="Unassembled WGS sequence"/>
</dbReference>
<sequence>MEKGLESNKFNPSDYEDSPFYILLKKLPTEIAKKAMVYAENNNLNDDEITSYLKEIVSSRKEAMTSSEISDPNIKEVFKGDEAELFKSLETTVFYNLDNYLGTGMTAKVKLYQTKKELGDTETEIKMAIKYVMTPTAKTISAEQEHNVIMEVERIRMVEKAESSFPNRSRYIRVPHPFLYHRTEDLQLYGMECIDGMTLEQTNQEGMFYNEMKESLKNSPLAKVSLEELDGYIKRFFDTMHEFCLHGDIKPKNIMVSRDGVIYIIDFGQSVMSNNIPAGSEEAFENLKLDEIKGVQSAVKTMIRKIFEN</sequence>
<proteinExistence type="predicted"/>
<accession>A0A1F6FPS9</accession>
<dbReference type="EMBL" id="MFMT01000038">
    <property type="protein sequence ID" value="OGG87876.1"/>
    <property type="molecule type" value="Genomic_DNA"/>
</dbReference>
<evidence type="ECO:0000256" key="3">
    <source>
        <dbReference type="PROSITE-ProRule" id="PRU10141"/>
    </source>
</evidence>
<name>A0A1F6FPS9_9BACT</name>
<dbReference type="Gene3D" id="1.10.510.10">
    <property type="entry name" value="Transferase(Phosphotransferase) domain 1"/>
    <property type="match status" value="1"/>
</dbReference>
<feature type="binding site" evidence="3">
    <location>
        <position position="130"/>
    </location>
    <ligand>
        <name>ATP</name>
        <dbReference type="ChEBI" id="CHEBI:30616"/>
    </ligand>
</feature>
<reference evidence="5 6" key="1">
    <citation type="journal article" date="2016" name="Nat. Commun.">
        <title>Thousands of microbial genomes shed light on interconnected biogeochemical processes in an aquifer system.</title>
        <authorList>
            <person name="Anantharaman K."/>
            <person name="Brown C.T."/>
            <person name="Hug L.A."/>
            <person name="Sharon I."/>
            <person name="Castelle C.J."/>
            <person name="Probst A.J."/>
            <person name="Thomas B.C."/>
            <person name="Singh A."/>
            <person name="Wilkins M.J."/>
            <person name="Karaoz U."/>
            <person name="Brodie E.L."/>
            <person name="Williams K.H."/>
            <person name="Hubbard S.S."/>
            <person name="Banfield J.F."/>
        </authorList>
    </citation>
    <scope>NUCLEOTIDE SEQUENCE [LARGE SCALE GENOMIC DNA]</scope>
</reference>
<protein>
    <recommendedName>
        <fullName evidence="4">Protein kinase domain-containing protein</fullName>
    </recommendedName>
</protein>
<evidence type="ECO:0000259" key="4">
    <source>
        <dbReference type="PROSITE" id="PS50011"/>
    </source>
</evidence>
<dbReference type="PROSITE" id="PS50011">
    <property type="entry name" value="PROTEIN_KINASE_DOM"/>
    <property type="match status" value="1"/>
</dbReference>
<comment type="caution">
    <text evidence="5">The sequence shown here is derived from an EMBL/GenBank/DDBJ whole genome shotgun (WGS) entry which is preliminary data.</text>
</comment>
<evidence type="ECO:0000313" key="5">
    <source>
        <dbReference type="EMBL" id="OGG87876.1"/>
    </source>
</evidence>
<gene>
    <name evidence="5" type="ORF">A2592_03565</name>
</gene>
<evidence type="ECO:0000256" key="1">
    <source>
        <dbReference type="ARBA" id="ARBA00022741"/>
    </source>
</evidence>
<dbReference type="PROSITE" id="PS00107">
    <property type="entry name" value="PROTEIN_KINASE_ATP"/>
    <property type="match status" value="1"/>
</dbReference>
<dbReference type="InterPro" id="IPR011009">
    <property type="entry name" value="Kinase-like_dom_sf"/>
</dbReference>
<dbReference type="AlphaFoldDB" id="A0A1F6FPS9"/>
<evidence type="ECO:0000313" key="6">
    <source>
        <dbReference type="Proteomes" id="UP000179230"/>
    </source>
</evidence>
<dbReference type="GO" id="GO:0004672">
    <property type="term" value="F:protein kinase activity"/>
    <property type="evidence" value="ECO:0007669"/>
    <property type="project" value="InterPro"/>
</dbReference>
<dbReference type="InterPro" id="IPR000719">
    <property type="entry name" value="Prot_kinase_dom"/>
</dbReference>
<dbReference type="InterPro" id="IPR017441">
    <property type="entry name" value="Protein_kinase_ATP_BS"/>
</dbReference>
<organism evidence="5 6">
    <name type="scientific">Candidatus Kaiserbacteria bacterium RIFOXYD1_FULL_42_15</name>
    <dbReference type="NCBI Taxonomy" id="1798532"/>
    <lineage>
        <taxon>Bacteria</taxon>
        <taxon>Candidatus Kaiseribacteriota</taxon>
    </lineage>
</organism>